<sequence>MLLRPVFFTLGVISAVCAAPFAPSSNLATPSLAVRAKTEPDRPKVVDISFGHWFLYDKPPDDVQQRIAMAVFGDVGKVSGLNWISGYTEQDEQFEWRLISEENSPFTSGWSDWVAIPPTKKPGKNAVLVNYEYEEAKVLKLLAEKAAAAAAESKASGRD</sequence>
<evidence type="ECO:0000256" key="1">
    <source>
        <dbReference type="SAM" id="SignalP"/>
    </source>
</evidence>
<proteinExistence type="predicted"/>
<evidence type="ECO:0000313" key="2">
    <source>
        <dbReference type="EMBL" id="KAJ3740458.1"/>
    </source>
</evidence>
<comment type="caution">
    <text evidence="2">The sequence shown here is derived from an EMBL/GenBank/DDBJ whole genome shotgun (WGS) entry which is preliminary data.</text>
</comment>
<evidence type="ECO:0000313" key="3">
    <source>
        <dbReference type="Proteomes" id="UP001142393"/>
    </source>
</evidence>
<keyword evidence="1" id="KW-0732">Signal</keyword>
<keyword evidence="3" id="KW-1185">Reference proteome</keyword>
<protein>
    <submittedName>
        <fullName evidence="2">Uncharacterized protein</fullName>
    </submittedName>
</protein>
<gene>
    <name evidence="2" type="ORF">DFH05DRAFT_1508900</name>
</gene>
<accession>A0A9W8NTM9</accession>
<dbReference type="AlphaFoldDB" id="A0A9W8NTM9"/>
<reference evidence="2 3" key="1">
    <citation type="journal article" date="2023" name="Proc. Natl. Acad. Sci. U.S.A.">
        <title>A global phylogenomic analysis of the shiitake genus Lentinula.</title>
        <authorList>
            <person name="Sierra-Patev S."/>
            <person name="Min B."/>
            <person name="Naranjo-Ortiz M."/>
            <person name="Looney B."/>
            <person name="Konkel Z."/>
            <person name="Slot J.C."/>
            <person name="Sakamoto Y."/>
            <person name="Steenwyk J.L."/>
            <person name="Rokas A."/>
            <person name="Carro J."/>
            <person name="Camarero S."/>
            <person name="Ferreira P."/>
            <person name="Molpeceres G."/>
            <person name="Ruiz-Duenas F.J."/>
            <person name="Serrano A."/>
            <person name="Henrissat B."/>
            <person name="Drula E."/>
            <person name="Hughes K.W."/>
            <person name="Mata J.L."/>
            <person name="Ishikawa N.K."/>
            <person name="Vargas-Isla R."/>
            <person name="Ushijima S."/>
            <person name="Smith C.A."/>
            <person name="Donoghue J."/>
            <person name="Ahrendt S."/>
            <person name="Andreopoulos W."/>
            <person name="He G."/>
            <person name="LaButti K."/>
            <person name="Lipzen A."/>
            <person name="Ng V."/>
            <person name="Riley R."/>
            <person name="Sandor L."/>
            <person name="Barry K."/>
            <person name="Martinez A.T."/>
            <person name="Xiao Y."/>
            <person name="Gibbons J.G."/>
            <person name="Terashima K."/>
            <person name="Grigoriev I.V."/>
            <person name="Hibbett D."/>
        </authorList>
    </citation>
    <scope>NUCLEOTIDE SEQUENCE [LARGE SCALE GENOMIC DNA]</scope>
    <source>
        <strain evidence="2 3">TFB7810</strain>
    </source>
</reference>
<organism evidence="2 3">
    <name type="scientific">Lentinula detonsa</name>
    <dbReference type="NCBI Taxonomy" id="2804962"/>
    <lineage>
        <taxon>Eukaryota</taxon>
        <taxon>Fungi</taxon>
        <taxon>Dikarya</taxon>
        <taxon>Basidiomycota</taxon>
        <taxon>Agaricomycotina</taxon>
        <taxon>Agaricomycetes</taxon>
        <taxon>Agaricomycetidae</taxon>
        <taxon>Agaricales</taxon>
        <taxon>Marasmiineae</taxon>
        <taxon>Omphalotaceae</taxon>
        <taxon>Lentinula</taxon>
    </lineage>
</organism>
<dbReference type="EMBL" id="JANVFU010000014">
    <property type="protein sequence ID" value="KAJ3740458.1"/>
    <property type="molecule type" value="Genomic_DNA"/>
</dbReference>
<dbReference type="Proteomes" id="UP001142393">
    <property type="component" value="Unassembled WGS sequence"/>
</dbReference>
<name>A0A9W8NTM9_9AGAR</name>
<feature type="chain" id="PRO_5040995322" evidence="1">
    <location>
        <begin position="19"/>
        <end position="159"/>
    </location>
</feature>
<feature type="signal peptide" evidence="1">
    <location>
        <begin position="1"/>
        <end position="18"/>
    </location>
</feature>